<protein>
    <submittedName>
        <fullName evidence="1">CesT family type III secretion system chaperone</fullName>
    </submittedName>
</protein>
<dbReference type="EMBL" id="JARRAF010000013">
    <property type="protein sequence ID" value="MDK2124938.1"/>
    <property type="molecule type" value="Genomic_DNA"/>
</dbReference>
<sequence length="151" mass="16056">MSDRFNDLIESLATTLGLDNAQGLSSPVVLTIEDMPLTIAYDARSGGDDILLYASLGTVPEAQELTVYRAMLEGNLLWSATADATLGVNSATREGMIAYRLPMDKLDGEGLSKLIAHFSEVALGWRDFVSNAGRADQAADDASSGQPARFA</sequence>
<gene>
    <name evidence="1" type="ORF">PZA18_12860</name>
</gene>
<dbReference type="CDD" id="cd17020">
    <property type="entry name" value="T3SC_IA_ShcM-like"/>
    <property type="match status" value="1"/>
</dbReference>
<organism evidence="1 2">
    <name type="scientific">Parachitinimonas caeni</name>
    <dbReference type="NCBI Taxonomy" id="3031301"/>
    <lineage>
        <taxon>Bacteria</taxon>
        <taxon>Pseudomonadati</taxon>
        <taxon>Pseudomonadota</taxon>
        <taxon>Betaproteobacteria</taxon>
        <taxon>Neisseriales</taxon>
        <taxon>Chitinibacteraceae</taxon>
        <taxon>Parachitinimonas</taxon>
    </lineage>
</organism>
<proteinExistence type="predicted"/>
<keyword evidence="2" id="KW-1185">Reference proteome</keyword>
<evidence type="ECO:0000313" key="2">
    <source>
        <dbReference type="Proteomes" id="UP001172778"/>
    </source>
</evidence>
<comment type="caution">
    <text evidence="1">The sequence shown here is derived from an EMBL/GenBank/DDBJ whole genome shotgun (WGS) entry which is preliminary data.</text>
</comment>
<dbReference type="Proteomes" id="UP001172778">
    <property type="component" value="Unassembled WGS sequence"/>
</dbReference>
<reference evidence="1" key="1">
    <citation type="submission" date="2023-03" db="EMBL/GenBank/DDBJ databases">
        <title>Chitinimonas shenzhenensis gen. nov., sp. nov., a novel member of family Burkholderiaceae isolated from activated sludge collected in Shen Zhen, China.</title>
        <authorList>
            <person name="Wang X."/>
        </authorList>
    </citation>
    <scope>NUCLEOTIDE SEQUENCE</scope>
    <source>
        <strain evidence="1">DQS-5</strain>
    </source>
</reference>
<accession>A0ABT7DXZ8</accession>
<dbReference type="RefSeq" id="WP_284101250.1">
    <property type="nucleotide sequence ID" value="NZ_JARRAF010000013.1"/>
</dbReference>
<name>A0ABT7DXZ8_9NEIS</name>
<dbReference type="InterPro" id="IPR010261">
    <property type="entry name" value="Tir_chaperone"/>
</dbReference>
<dbReference type="Pfam" id="PF05932">
    <property type="entry name" value="CesT"/>
    <property type="match status" value="1"/>
</dbReference>
<evidence type="ECO:0000313" key="1">
    <source>
        <dbReference type="EMBL" id="MDK2124938.1"/>
    </source>
</evidence>
<dbReference type="SUPFAM" id="SSF69635">
    <property type="entry name" value="Type III secretory system chaperone-like"/>
    <property type="match status" value="1"/>
</dbReference>
<dbReference type="Gene3D" id="3.30.1460.10">
    <property type="match status" value="1"/>
</dbReference>